<dbReference type="PANTHER" id="PTHR13173">
    <property type="entry name" value="WW DOMAIN BINDING PROTEIN 4"/>
    <property type="match status" value="1"/>
</dbReference>
<dbReference type="InterPro" id="IPR040023">
    <property type="entry name" value="WBP4"/>
</dbReference>
<comment type="subcellular location">
    <subcellularLocation>
        <location evidence="1">Nucleus</location>
    </subcellularLocation>
</comment>
<evidence type="ECO:0000259" key="7">
    <source>
        <dbReference type="PROSITE" id="PS50020"/>
    </source>
</evidence>
<evidence type="ECO:0000313" key="10">
    <source>
        <dbReference type="Proteomes" id="UP001566132"/>
    </source>
</evidence>
<dbReference type="GO" id="GO:0005634">
    <property type="term" value="C:nucleus"/>
    <property type="evidence" value="ECO:0007669"/>
    <property type="project" value="UniProtKB-SubCell"/>
</dbReference>
<dbReference type="PROSITE" id="PS50171">
    <property type="entry name" value="ZF_MATRIN"/>
    <property type="match status" value="1"/>
</dbReference>
<evidence type="ECO:0000259" key="8">
    <source>
        <dbReference type="PROSITE" id="PS50171"/>
    </source>
</evidence>
<keyword evidence="4" id="KW-0862">Zinc</keyword>
<dbReference type="Pfam" id="PF06220">
    <property type="entry name" value="zf-U1"/>
    <property type="match status" value="1"/>
</dbReference>
<dbReference type="EMBL" id="JBDJPC010000009">
    <property type="protein sequence ID" value="KAL1491058.1"/>
    <property type="molecule type" value="Genomic_DNA"/>
</dbReference>
<dbReference type="GO" id="GO:0008270">
    <property type="term" value="F:zinc ion binding"/>
    <property type="evidence" value="ECO:0007669"/>
    <property type="project" value="UniProtKB-KW"/>
</dbReference>
<organism evidence="9 10">
    <name type="scientific">Hypothenemus hampei</name>
    <name type="common">Coffee berry borer</name>
    <dbReference type="NCBI Taxonomy" id="57062"/>
    <lineage>
        <taxon>Eukaryota</taxon>
        <taxon>Metazoa</taxon>
        <taxon>Ecdysozoa</taxon>
        <taxon>Arthropoda</taxon>
        <taxon>Hexapoda</taxon>
        <taxon>Insecta</taxon>
        <taxon>Pterygota</taxon>
        <taxon>Neoptera</taxon>
        <taxon>Endopterygota</taxon>
        <taxon>Coleoptera</taxon>
        <taxon>Polyphaga</taxon>
        <taxon>Cucujiformia</taxon>
        <taxon>Curculionidae</taxon>
        <taxon>Scolytinae</taxon>
        <taxon>Hypothenemus</taxon>
    </lineage>
</organism>
<gene>
    <name evidence="9" type="ORF">ABEB36_011711</name>
</gene>
<feature type="domain" description="Matrin-type" evidence="8">
    <location>
        <begin position="11"/>
        <end position="42"/>
    </location>
</feature>
<keyword evidence="10" id="KW-1185">Reference proteome</keyword>
<keyword evidence="5" id="KW-0539">Nucleus</keyword>
<evidence type="ECO:0000256" key="1">
    <source>
        <dbReference type="ARBA" id="ARBA00004123"/>
    </source>
</evidence>
<evidence type="ECO:0000256" key="2">
    <source>
        <dbReference type="ARBA" id="ARBA00022723"/>
    </source>
</evidence>
<dbReference type="InterPro" id="IPR000690">
    <property type="entry name" value="Matrin/U1-C_Znf_C2H2"/>
</dbReference>
<dbReference type="InterPro" id="IPR036236">
    <property type="entry name" value="Znf_C2H2_sf"/>
</dbReference>
<dbReference type="SUPFAM" id="SSF57667">
    <property type="entry name" value="beta-beta-alpha zinc fingers"/>
    <property type="match status" value="1"/>
</dbReference>
<evidence type="ECO:0000256" key="6">
    <source>
        <dbReference type="SAM" id="MobiDB-lite"/>
    </source>
</evidence>
<dbReference type="SUPFAM" id="SSF51045">
    <property type="entry name" value="WW domain"/>
    <property type="match status" value="1"/>
</dbReference>
<accession>A0ABD1E8S5</accession>
<dbReference type="InterPro" id="IPR001202">
    <property type="entry name" value="WW_dom"/>
</dbReference>
<sequence>MADYWKSQDRKYCDFCKCWITDNKPSRDFHENGRRHKENVKKRLKTITRNSAKAAKETEKADATIRAMEVAAMDAYRRDVQDSSASDLTSIAIRKRLADGNLEIAGGSSQKVWHEAVAKDGKSYFWNTMTNETQWSAPREGYYSIMQQKADQEREAQKKGKQIARKQQREELMAAQARREEEQEERARQEREKLKIRRVKEDTPPPTYGPIIEPGKTDPYGKWQTVQISVPDFDLQLPEQSIENYECPVLVEPEPEIKEFKEKTVENLDTFEESGSFKKRKVVFGPKRNIRQRLDVD</sequence>
<evidence type="ECO:0000256" key="5">
    <source>
        <dbReference type="ARBA" id="ARBA00023242"/>
    </source>
</evidence>
<dbReference type="SMART" id="SM00451">
    <property type="entry name" value="ZnF_U1"/>
    <property type="match status" value="1"/>
</dbReference>
<dbReference type="InterPro" id="IPR013085">
    <property type="entry name" value="U1-CZ_Znf_C2H2"/>
</dbReference>
<dbReference type="SMART" id="SM00456">
    <property type="entry name" value="WW"/>
    <property type="match status" value="1"/>
</dbReference>
<keyword evidence="3" id="KW-0863">Zinc-finger</keyword>
<evidence type="ECO:0000256" key="3">
    <source>
        <dbReference type="ARBA" id="ARBA00022771"/>
    </source>
</evidence>
<evidence type="ECO:0000313" key="9">
    <source>
        <dbReference type="EMBL" id="KAL1491058.1"/>
    </source>
</evidence>
<keyword evidence="2" id="KW-0479">Metal-binding</keyword>
<dbReference type="Pfam" id="PF00397">
    <property type="entry name" value="WW"/>
    <property type="match status" value="1"/>
</dbReference>
<evidence type="ECO:0008006" key="11">
    <source>
        <dbReference type="Google" id="ProtNLM"/>
    </source>
</evidence>
<dbReference type="Gene3D" id="3.30.160.60">
    <property type="entry name" value="Classic Zinc Finger"/>
    <property type="match status" value="1"/>
</dbReference>
<name>A0ABD1E8S5_HYPHA</name>
<dbReference type="InterPro" id="IPR003604">
    <property type="entry name" value="Matrin/U1-like-C_Znf_C2H2"/>
</dbReference>
<proteinExistence type="predicted"/>
<dbReference type="CDD" id="cd00201">
    <property type="entry name" value="WW"/>
    <property type="match status" value="1"/>
</dbReference>
<dbReference type="Gene3D" id="2.20.70.10">
    <property type="match status" value="1"/>
</dbReference>
<dbReference type="InterPro" id="IPR036020">
    <property type="entry name" value="WW_dom_sf"/>
</dbReference>
<feature type="region of interest" description="Disordered" evidence="6">
    <location>
        <begin position="167"/>
        <end position="190"/>
    </location>
</feature>
<dbReference type="Proteomes" id="UP001566132">
    <property type="component" value="Unassembled WGS sequence"/>
</dbReference>
<reference evidence="9 10" key="1">
    <citation type="submission" date="2024-05" db="EMBL/GenBank/DDBJ databases">
        <title>Genetic variation in Jamaican populations of the coffee berry borer (Hypothenemus hampei).</title>
        <authorList>
            <person name="Errbii M."/>
            <person name="Myrie A."/>
        </authorList>
    </citation>
    <scope>NUCLEOTIDE SEQUENCE [LARGE SCALE GENOMIC DNA]</scope>
    <source>
        <strain evidence="9">JA-Hopewell-2020-01-JO</strain>
        <tissue evidence="9">Whole body</tissue>
    </source>
</reference>
<dbReference type="PROSITE" id="PS50020">
    <property type="entry name" value="WW_DOMAIN_2"/>
    <property type="match status" value="1"/>
</dbReference>
<dbReference type="PANTHER" id="PTHR13173:SF10">
    <property type="entry name" value="WW DOMAIN-BINDING PROTEIN 4"/>
    <property type="match status" value="1"/>
</dbReference>
<feature type="domain" description="WW" evidence="7">
    <location>
        <begin position="113"/>
        <end position="140"/>
    </location>
</feature>
<comment type="caution">
    <text evidence="9">The sequence shown here is derived from an EMBL/GenBank/DDBJ whole genome shotgun (WGS) entry which is preliminary data.</text>
</comment>
<evidence type="ECO:0000256" key="4">
    <source>
        <dbReference type="ARBA" id="ARBA00022833"/>
    </source>
</evidence>
<dbReference type="AlphaFoldDB" id="A0ABD1E8S5"/>
<protein>
    <recommendedName>
        <fullName evidence="11">WW domain-binding protein 4</fullName>
    </recommendedName>
</protein>